<dbReference type="InterPro" id="IPR036047">
    <property type="entry name" value="F-box-like_dom_sf"/>
</dbReference>
<sequence>MGVPGPDLVQEQCDETDDDSTDDDYTPQDPGDQSLEDYEENESYEYDSDYETDDMCLGGEDMPDKADSEDSNFDANDDPEDRMYYNWVLQTFNPWSSAMKESMMPVGYFDNPMAGYSADAISPEEARGCRTAQFLMHKPAQRELCKADELHEPWETTGDWSLAGICDGTPSRDVTNPKVWSIRNDAQIIEADNVKFPVSPCLERFTGLAWKHNPKLTPCQHQDDVGADDIAMPFHPWCFDIFCRQSKVQFERVNVAGLMIWRNAEFDWDAFNSFPRTEDVKNSRRQWWTHEPGSEYTVANPLYVPRLPEILLAAVKNKGSPSSSDSCDEIKSAQPVTNRPSASHHSPADFLSSLPSEIQLMIIDYLDSKDVVSLSLTSKGFTQIPNSVWYRLVRKEMPWLWEAWDESECIHNPSPWTILTTADIKCVVTARSDYARALVDDSYTQLAAEKAAEHRYVLRTIPDQVKLPRVNTDWRRVFMQIQLNWYELKGLRNRQRIWVDVEEIVRRIRKFDP</sequence>
<organism evidence="3 4">
    <name type="scientific">Penicillium fimorum</name>
    <dbReference type="NCBI Taxonomy" id="1882269"/>
    <lineage>
        <taxon>Eukaryota</taxon>
        <taxon>Fungi</taxon>
        <taxon>Dikarya</taxon>
        <taxon>Ascomycota</taxon>
        <taxon>Pezizomycotina</taxon>
        <taxon>Eurotiomycetes</taxon>
        <taxon>Eurotiomycetidae</taxon>
        <taxon>Eurotiales</taxon>
        <taxon>Aspergillaceae</taxon>
        <taxon>Penicillium</taxon>
    </lineage>
</organism>
<reference evidence="3" key="2">
    <citation type="journal article" date="2023" name="IMA Fungus">
        <title>Comparative genomic study of the Penicillium genus elucidates a diverse pangenome and 15 lateral gene transfer events.</title>
        <authorList>
            <person name="Petersen C."/>
            <person name="Sorensen T."/>
            <person name="Nielsen M.R."/>
            <person name="Sondergaard T.E."/>
            <person name="Sorensen J.L."/>
            <person name="Fitzpatrick D.A."/>
            <person name="Frisvad J.C."/>
            <person name="Nielsen K.L."/>
        </authorList>
    </citation>
    <scope>NUCLEOTIDE SEQUENCE</scope>
    <source>
        <strain evidence="3">IBT 29495</strain>
    </source>
</reference>
<accession>A0A9W9Y9C7</accession>
<dbReference type="Pfam" id="PF12937">
    <property type="entry name" value="F-box-like"/>
    <property type="match status" value="1"/>
</dbReference>
<feature type="compositionally biased region" description="Acidic residues" evidence="1">
    <location>
        <begin position="12"/>
        <end position="26"/>
    </location>
</feature>
<evidence type="ECO:0000313" key="3">
    <source>
        <dbReference type="EMBL" id="KAJ5521137.1"/>
    </source>
</evidence>
<feature type="region of interest" description="Disordered" evidence="1">
    <location>
        <begin position="321"/>
        <end position="347"/>
    </location>
</feature>
<name>A0A9W9Y9C7_9EURO</name>
<feature type="region of interest" description="Disordered" evidence="1">
    <location>
        <begin position="1"/>
        <end position="78"/>
    </location>
</feature>
<feature type="compositionally biased region" description="Polar residues" evidence="1">
    <location>
        <begin position="334"/>
        <end position="344"/>
    </location>
</feature>
<feature type="compositionally biased region" description="Acidic residues" evidence="1">
    <location>
        <begin position="34"/>
        <end position="54"/>
    </location>
</feature>
<dbReference type="AlphaFoldDB" id="A0A9W9Y9C7"/>
<dbReference type="OrthoDB" id="6612291at2759"/>
<evidence type="ECO:0000256" key="1">
    <source>
        <dbReference type="SAM" id="MobiDB-lite"/>
    </source>
</evidence>
<dbReference type="Gene3D" id="1.20.1280.50">
    <property type="match status" value="1"/>
</dbReference>
<dbReference type="InterPro" id="IPR001810">
    <property type="entry name" value="F-box_dom"/>
</dbReference>
<evidence type="ECO:0000259" key="2">
    <source>
        <dbReference type="PROSITE" id="PS50181"/>
    </source>
</evidence>
<dbReference type="Proteomes" id="UP001149954">
    <property type="component" value="Unassembled WGS sequence"/>
</dbReference>
<gene>
    <name evidence="3" type="ORF">N7463_001590</name>
</gene>
<dbReference type="SUPFAM" id="SSF81383">
    <property type="entry name" value="F-box domain"/>
    <property type="match status" value="1"/>
</dbReference>
<reference evidence="3" key="1">
    <citation type="submission" date="2022-12" db="EMBL/GenBank/DDBJ databases">
        <authorList>
            <person name="Petersen C."/>
        </authorList>
    </citation>
    <scope>NUCLEOTIDE SEQUENCE</scope>
    <source>
        <strain evidence="3">IBT 29495</strain>
    </source>
</reference>
<dbReference type="PROSITE" id="PS50181">
    <property type="entry name" value="FBOX"/>
    <property type="match status" value="1"/>
</dbReference>
<keyword evidence="4" id="KW-1185">Reference proteome</keyword>
<proteinExistence type="predicted"/>
<evidence type="ECO:0000313" key="4">
    <source>
        <dbReference type="Proteomes" id="UP001149954"/>
    </source>
</evidence>
<protein>
    <submittedName>
        <fullName evidence="3">Major facilitator superfamily domain general substrate transporter</fullName>
    </submittedName>
</protein>
<feature type="compositionally biased region" description="Acidic residues" evidence="1">
    <location>
        <begin position="69"/>
        <end position="78"/>
    </location>
</feature>
<dbReference type="EMBL" id="JAPWDS010000001">
    <property type="protein sequence ID" value="KAJ5521137.1"/>
    <property type="molecule type" value="Genomic_DNA"/>
</dbReference>
<feature type="domain" description="F-box" evidence="2">
    <location>
        <begin position="348"/>
        <end position="392"/>
    </location>
</feature>
<comment type="caution">
    <text evidence="3">The sequence shown here is derived from an EMBL/GenBank/DDBJ whole genome shotgun (WGS) entry which is preliminary data.</text>
</comment>